<dbReference type="Pfam" id="PF00995">
    <property type="entry name" value="Sec1"/>
    <property type="match status" value="1"/>
</dbReference>
<dbReference type="GO" id="GO:0016192">
    <property type="term" value="P:vesicle-mediated transport"/>
    <property type="evidence" value="ECO:0007669"/>
    <property type="project" value="InterPro"/>
</dbReference>
<accession>A0A2J8JJ00</accession>
<dbReference type="GO" id="GO:0012505">
    <property type="term" value="C:endomembrane system"/>
    <property type="evidence" value="ECO:0007669"/>
    <property type="project" value="UniProtKB-SubCell"/>
</dbReference>
<evidence type="ECO:0000313" key="7">
    <source>
        <dbReference type="EMBL" id="PNI22738.1"/>
    </source>
</evidence>
<proteinExistence type="inferred from homology"/>
<dbReference type="GO" id="GO:0015031">
    <property type="term" value="P:protein transport"/>
    <property type="evidence" value="ECO:0007669"/>
    <property type="project" value="UniProtKB-KW"/>
</dbReference>
<protein>
    <recommendedName>
        <fullName evidence="6">Vacuolar protein sorting-associated protein 45</fullName>
    </recommendedName>
</protein>
<evidence type="ECO:0000256" key="2">
    <source>
        <dbReference type="ARBA" id="ARBA00009884"/>
    </source>
</evidence>
<name>A0A2J8JJ00_PANTR</name>
<evidence type="ECO:0000313" key="8">
    <source>
        <dbReference type="Proteomes" id="UP000236370"/>
    </source>
</evidence>
<keyword evidence="3" id="KW-0813">Transport</keyword>
<dbReference type="EMBL" id="NBAG03000454">
    <property type="protein sequence ID" value="PNI22738.1"/>
    <property type="molecule type" value="Genomic_DNA"/>
</dbReference>
<comment type="subcellular location">
    <subcellularLocation>
        <location evidence="1">Endomembrane system</location>
        <topology evidence="1">Peripheral membrane protein</topology>
    </subcellularLocation>
</comment>
<dbReference type="GO" id="GO:0031410">
    <property type="term" value="C:cytoplasmic vesicle"/>
    <property type="evidence" value="ECO:0007669"/>
    <property type="project" value="UniProtKB-ARBA"/>
</dbReference>
<evidence type="ECO:0000256" key="5">
    <source>
        <dbReference type="ARBA" id="ARBA00023136"/>
    </source>
</evidence>
<dbReference type="Proteomes" id="UP000236370">
    <property type="component" value="Unassembled WGS sequence"/>
</dbReference>
<comment type="caution">
    <text evidence="7">The sequence shown here is derived from an EMBL/GenBank/DDBJ whole genome shotgun (WGS) entry which is preliminary data.</text>
</comment>
<feature type="non-terminal residue" evidence="7">
    <location>
        <position position="240"/>
    </location>
</feature>
<sequence>ENVDYMIQELRRPKYTIYFIYFSNVISKSDVKSLAEADEQEVVAEVQQVITKEYELFEFRRTEVPPLLLILDRCDDAITPLLNQWTYQAMVHELLGINNNRIDLSRVPGISKDLREVVLSAENDEFYANNMYLNFAEIGSNIKNLMEDFQKKKPKEQQKLESIADMKAFVENYPQFKKMSGTVSKHVTVVGELSRLVSERNLLEVSEVEQELACQNDHSSALQNIKRLLQNPKVTEFDAA</sequence>
<evidence type="ECO:0000256" key="1">
    <source>
        <dbReference type="ARBA" id="ARBA00004184"/>
    </source>
</evidence>
<evidence type="ECO:0000256" key="3">
    <source>
        <dbReference type="ARBA" id="ARBA00022448"/>
    </source>
</evidence>
<dbReference type="AlphaFoldDB" id="A0A2J8JJ00"/>
<dbReference type="InterPro" id="IPR001619">
    <property type="entry name" value="Sec1-like"/>
</dbReference>
<dbReference type="InterPro" id="IPR036045">
    <property type="entry name" value="Sec1-like_sf"/>
</dbReference>
<dbReference type="Gene3D" id="3.90.830.10">
    <property type="entry name" value="Syntaxin Binding Protein 1, Chain A, domain 2"/>
    <property type="match status" value="1"/>
</dbReference>
<keyword evidence="5" id="KW-0472">Membrane</keyword>
<keyword evidence="4" id="KW-0653">Protein transport</keyword>
<gene>
    <name evidence="7" type="ORF">CK820_G0046938</name>
</gene>
<dbReference type="PANTHER" id="PTHR11679">
    <property type="entry name" value="VESICLE PROTEIN SORTING-ASSOCIATED"/>
    <property type="match status" value="1"/>
</dbReference>
<dbReference type="Gene3D" id="3.40.50.2060">
    <property type="match status" value="1"/>
</dbReference>
<dbReference type="InterPro" id="IPR043127">
    <property type="entry name" value="Sec-1-like_dom3a"/>
</dbReference>
<feature type="non-terminal residue" evidence="7">
    <location>
        <position position="1"/>
    </location>
</feature>
<evidence type="ECO:0000256" key="4">
    <source>
        <dbReference type="ARBA" id="ARBA00022927"/>
    </source>
</evidence>
<organism evidence="7 8">
    <name type="scientific">Pan troglodytes</name>
    <name type="common">Chimpanzee</name>
    <dbReference type="NCBI Taxonomy" id="9598"/>
    <lineage>
        <taxon>Eukaryota</taxon>
        <taxon>Metazoa</taxon>
        <taxon>Chordata</taxon>
        <taxon>Craniata</taxon>
        <taxon>Vertebrata</taxon>
        <taxon>Euteleostomi</taxon>
        <taxon>Mammalia</taxon>
        <taxon>Eutheria</taxon>
        <taxon>Euarchontoglires</taxon>
        <taxon>Primates</taxon>
        <taxon>Haplorrhini</taxon>
        <taxon>Catarrhini</taxon>
        <taxon>Hominidae</taxon>
        <taxon>Pan</taxon>
    </lineage>
</organism>
<reference evidence="7 8" key="1">
    <citation type="submission" date="2017-12" db="EMBL/GenBank/DDBJ databases">
        <title>High-resolution comparative analysis of great ape genomes.</title>
        <authorList>
            <person name="Pollen A."/>
            <person name="Hastie A."/>
            <person name="Hormozdiari F."/>
            <person name="Dougherty M."/>
            <person name="Liu R."/>
            <person name="Chaisson M."/>
            <person name="Hoppe E."/>
            <person name="Hill C."/>
            <person name="Pang A."/>
            <person name="Hillier L."/>
            <person name="Baker C."/>
            <person name="Armstrong J."/>
            <person name="Shendure J."/>
            <person name="Paten B."/>
            <person name="Wilson R."/>
            <person name="Chao H."/>
            <person name="Schneider V."/>
            <person name="Ventura M."/>
            <person name="Kronenberg Z."/>
            <person name="Murali S."/>
            <person name="Gordon D."/>
            <person name="Cantsilieris S."/>
            <person name="Munson K."/>
            <person name="Nelson B."/>
            <person name="Raja A."/>
            <person name="Underwood J."/>
            <person name="Diekhans M."/>
            <person name="Fiddes I."/>
            <person name="Haussler D."/>
            <person name="Eichler E."/>
        </authorList>
    </citation>
    <scope>NUCLEOTIDE SEQUENCE [LARGE SCALE GENOMIC DNA]</scope>
    <source>
        <strain evidence="7">Yerkes chimp pedigree #C0471</strain>
    </source>
</reference>
<dbReference type="SUPFAM" id="SSF56815">
    <property type="entry name" value="Sec1/munc18-like (SM) proteins"/>
    <property type="match status" value="1"/>
</dbReference>
<dbReference type="FunFam" id="3.90.830.10:FF:000002">
    <property type="entry name" value="Vacuolar protein sorting-associated protein 45"/>
    <property type="match status" value="1"/>
</dbReference>
<comment type="similarity">
    <text evidence="2">Belongs to the STXBP/unc-18/SEC1 family.</text>
</comment>
<evidence type="ECO:0000256" key="6">
    <source>
        <dbReference type="ARBA" id="ARBA00073001"/>
    </source>
</evidence>
<dbReference type="InterPro" id="IPR043154">
    <property type="entry name" value="Sec-1-like_dom1"/>
</dbReference>